<evidence type="ECO:0000256" key="2">
    <source>
        <dbReference type="SAM" id="SignalP"/>
    </source>
</evidence>
<sequence length="209" mass="23037">MTRHFCLCLSLKTGAIIMSFLNLLEGSVEIVVSLIELSSDMESKEALHRLGEHADALDAVCNVTHFCNGTAIRNTGQSRHLGMEGTITMFSVCLIVGLLSLFNGVLLLIGLMQAKEKYVLWYVLLGSVVVLIVTIFSGIYMFEHGAILLLFVLSLFMCYGQLAMYHFYEELAEYNTVKSGVIEISYNGDARSYANSVVPTDDKVDSTAL</sequence>
<dbReference type="EMBL" id="JALNTZ010000003">
    <property type="protein sequence ID" value="KAJ3657695.1"/>
    <property type="molecule type" value="Genomic_DNA"/>
</dbReference>
<keyword evidence="4" id="KW-1185">Reference proteome</keyword>
<evidence type="ECO:0000313" key="3">
    <source>
        <dbReference type="EMBL" id="KAJ3657695.1"/>
    </source>
</evidence>
<protein>
    <submittedName>
        <fullName evidence="3">Uncharacterized protein</fullName>
    </submittedName>
</protein>
<keyword evidence="1" id="KW-1133">Transmembrane helix</keyword>
<evidence type="ECO:0000313" key="4">
    <source>
        <dbReference type="Proteomes" id="UP001168821"/>
    </source>
</evidence>
<dbReference type="Proteomes" id="UP001168821">
    <property type="component" value="Unassembled WGS sequence"/>
</dbReference>
<keyword evidence="1" id="KW-0472">Membrane</keyword>
<feature type="transmembrane region" description="Helical" evidence="1">
    <location>
        <begin position="87"/>
        <end position="112"/>
    </location>
</feature>
<name>A0AA38MI22_9CUCU</name>
<keyword evidence="2" id="KW-0732">Signal</keyword>
<accession>A0AA38MI22</accession>
<dbReference type="AlphaFoldDB" id="A0AA38MI22"/>
<feature type="transmembrane region" description="Helical" evidence="1">
    <location>
        <begin position="146"/>
        <end position="168"/>
    </location>
</feature>
<proteinExistence type="predicted"/>
<reference evidence="3" key="1">
    <citation type="journal article" date="2023" name="G3 (Bethesda)">
        <title>Whole genome assemblies of Zophobas morio and Tenebrio molitor.</title>
        <authorList>
            <person name="Kaur S."/>
            <person name="Stinson S.A."/>
            <person name="diCenzo G.C."/>
        </authorList>
    </citation>
    <scope>NUCLEOTIDE SEQUENCE</scope>
    <source>
        <strain evidence="3">QUZm001</strain>
    </source>
</reference>
<feature type="chain" id="PRO_5044206503" evidence="2">
    <location>
        <begin position="27"/>
        <end position="209"/>
    </location>
</feature>
<feature type="signal peptide" evidence="2">
    <location>
        <begin position="1"/>
        <end position="26"/>
    </location>
</feature>
<evidence type="ECO:0000256" key="1">
    <source>
        <dbReference type="SAM" id="Phobius"/>
    </source>
</evidence>
<comment type="caution">
    <text evidence="3">The sequence shown here is derived from an EMBL/GenBank/DDBJ whole genome shotgun (WGS) entry which is preliminary data.</text>
</comment>
<feature type="transmembrane region" description="Helical" evidence="1">
    <location>
        <begin position="119"/>
        <end position="140"/>
    </location>
</feature>
<organism evidence="3 4">
    <name type="scientific">Zophobas morio</name>
    <dbReference type="NCBI Taxonomy" id="2755281"/>
    <lineage>
        <taxon>Eukaryota</taxon>
        <taxon>Metazoa</taxon>
        <taxon>Ecdysozoa</taxon>
        <taxon>Arthropoda</taxon>
        <taxon>Hexapoda</taxon>
        <taxon>Insecta</taxon>
        <taxon>Pterygota</taxon>
        <taxon>Neoptera</taxon>
        <taxon>Endopterygota</taxon>
        <taxon>Coleoptera</taxon>
        <taxon>Polyphaga</taxon>
        <taxon>Cucujiformia</taxon>
        <taxon>Tenebrionidae</taxon>
        <taxon>Zophobas</taxon>
    </lineage>
</organism>
<keyword evidence="1" id="KW-0812">Transmembrane</keyword>
<gene>
    <name evidence="3" type="ORF">Zmor_009482</name>
</gene>